<name>A0A9X2KZR0_9FLAO</name>
<dbReference type="EMBL" id="JANCNS010000003">
    <property type="protein sequence ID" value="MCP9201317.1"/>
    <property type="molecule type" value="Genomic_DNA"/>
</dbReference>
<proteinExistence type="predicted"/>
<keyword evidence="2" id="KW-1185">Reference proteome</keyword>
<evidence type="ECO:0000313" key="2">
    <source>
        <dbReference type="Proteomes" id="UP001155280"/>
    </source>
</evidence>
<protein>
    <submittedName>
        <fullName evidence="1">Uncharacterized protein</fullName>
    </submittedName>
</protein>
<dbReference type="Proteomes" id="UP001155280">
    <property type="component" value="Unassembled WGS sequence"/>
</dbReference>
<evidence type="ECO:0000313" key="1">
    <source>
        <dbReference type="EMBL" id="MCP9201317.1"/>
    </source>
</evidence>
<accession>A0A9X2KZR0</accession>
<organism evidence="1 2">
    <name type="scientific">Christiangramia oceanisediminis</name>
    <dbReference type="NCBI Taxonomy" id="2920386"/>
    <lineage>
        <taxon>Bacteria</taxon>
        <taxon>Pseudomonadati</taxon>
        <taxon>Bacteroidota</taxon>
        <taxon>Flavobacteriia</taxon>
        <taxon>Flavobacteriales</taxon>
        <taxon>Flavobacteriaceae</taxon>
        <taxon>Christiangramia</taxon>
    </lineage>
</organism>
<sequence>MGFNRNFESPEFLIKDTIPLGYTGYYFTGVHENHIFLGHKSAPAHILRYDLKTKDTIHLNFNIDRRQFPNFDPDKLKLAIQYPNTYFVDGSNGIFIKGNLINKNINETNELEWRFDNYIQIDSNTIAFRTYDMHKQQNMLAAIDSIGKAINIYHPKKQQDGIFDTDGRLFQKNNYLIYLLYYRNEFLVFDNTLKLQYAGKTIDTISTAQIDISTFDKTLTISSPPLRVNKNLFVNDSKLYVESIIKSNNQSLKQFQQQVTIDVYNLKYGKYLHSFYLPKINRKRPVEYTIHKDKLMAIYDKNLVIFTGY</sequence>
<dbReference type="RefSeq" id="WP_256946193.1">
    <property type="nucleotide sequence ID" value="NZ_JANCNS010000003.1"/>
</dbReference>
<gene>
    <name evidence="1" type="ORF">MKO06_15515</name>
</gene>
<dbReference type="AlphaFoldDB" id="A0A9X2KZR0"/>
<reference evidence="1" key="1">
    <citation type="submission" date="2022-07" db="EMBL/GenBank/DDBJ databases">
        <title>Gramela sediminis sp. nov., isolated from deep-sea sediment of the Indian Ocean.</title>
        <authorList>
            <person name="Shi H."/>
        </authorList>
    </citation>
    <scope>NUCLEOTIDE SEQUENCE</scope>
    <source>
        <strain evidence="1">GC03-9</strain>
    </source>
</reference>
<comment type="caution">
    <text evidence="1">The sequence shown here is derived from an EMBL/GenBank/DDBJ whole genome shotgun (WGS) entry which is preliminary data.</text>
</comment>